<name>A0A163G4V4_DIDRA</name>
<gene>
    <name evidence="2" type="ORF">ST47_g4196</name>
</gene>
<sequence length="107" mass="11952">MTAPRSTHWPTSCQQQQSSSPAPSSQLPAPSSHYLTSDSDVQIKIRVQHPCQNENENENEIDGFDGALLRLITVDKLTVQRHPEDYPILLALRGCCSALAKYWHPQA</sequence>
<evidence type="ECO:0000256" key="1">
    <source>
        <dbReference type="SAM" id="MobiDB-lite"/>
    </source>
</evidence>
<evidence type="ECO:0000313" key="3">
    <source>
        <dbReference type="Proteomes" id="UP000076837"/>
    </source>
</evidence>
<dbReference type="EMBL" id="JYNV01000154">
    <property type="protein sequence ID" value="KZM24678.1"/>
    <property type="molecule type" value="Genomic_DNA"/>
</dbReference>
<proteinExistence type="predicted"/>
<protein>
    <submittedName>
        <fullName evidence="2">Uncharacterized protein</fullName>
    </submittedName>
</protein>
<keyword evidence="3" id="KW-1185">Reference proteome</keyword>
<accession>A0A163G4V4</accession>
<reference evidence="2 3" key="1">
    <citation type="journal article" date="2016" name="Sci. Rep.">
        <title>Draft genome sequencing and secretome analysis of fungal phytopathogen Ascochyta rabiei provides insight into the necrotrophic effector repertoire.</title>
        <authorList>
            <person name="Verma S."/>
            <person name="Gazara R.K."/>
            <person name="Nizam S."/>
            <person name="Parween S."/>
            <person name="Chattopadhyay D."/>
            <person name="Verma P.K."/>
        </authorList>
    </citation>
    <scope>NUCLEOTIDE SEQUENCE [LARGE SCALE GENOMIC DNA]</scope>
    <source>
        <strain evidence="2 3">ArDII</strain>
    </source>
</reference>
<dbReference type="AlphaFoldDB" id="A0A163G4V4"/>
<feature type="region of interest" description="Disordered" evidence="1">
    <location>
        <begin position="1"/>
        <end position="34"/>
    </location>
</feature>
<dbReference type="Proteomes" id="UP000076837">
    <property type="component" value="Unassembled WGS sequence"/>
</dbReference>
<organism evidence="2 3">
    <name type="scientific">Didymella rabiei</name>
    <name type="common">Chickpea ascochyta blight fungus</name>
    <name type="synonym">Mycosphaerella rabiei</name>
    <dbReference type="NCBI Taxonomy" id="5454"/>
    <lineage>
        <taxon>Eukaryota</taxon>
        <taxon>Fungi</taxon>
        <taxon>Dikarya</taxon>
        <taxon>Ascomycota</taxon>
        <taxon>Pezizomycotina</taxon>
        <taxon>Dothideomycetes</taxon>
        <taxon>Pleosporomycetidae</taxon>
        <taxon>Pleosporales</taxon>
        <taxon>Pleosporineae</taxon>
        <taxon>Didymellaceae</taxon>
        <taxon>Ascochyta</taxon>
    </lineage>
</organism>
<evidence type="ECO:0000313" key="2">
    <source>
        <dbReference type="EMBL" id="KZM24678.1"/>
    </source>
</evidence>
<comment type="caution">
    <text evidence="2">The sequence shown here is derived from an EMBL/GenBank/DDBJ whole genome shotgun (WGS) entry which is preliminary data.</text>
</comment>
<feature type="compositionally biased region" description="Low complexity" evidence="1">
    <location>
        <begin position="10"/>
        <end position="32"/>
    </location>
</feature>